<dbReference type="Gene3D" id="3.20.20.300">
    <property type="entry name" value="Glycoside hydrolase, family 3, N-terminal domain"/>
    <property type="match status" value="1"/>
</dbReference>
<dbReference type="InterPro" id="IPR036962">
    <property type="entry name" value="Glyco_hydro_3_N_sf"/>
</dbReference>
<feature type="signal peptide" evidence="6">
    <location>
        <begin position="1"/>
        <end position="22"/>
    </location>
</feature>
<evidence type="ECO:0000256" key="1">
    <source>
        <dbReference type="ARBA" id="ARBA00001231"/>
    </source>
</evidence>
<sequence length="710" mass="71925">MVVAVLAVLALLPGVASPPAPAGAQTCQPLTDAQLVAQVIGAPLRTPVATAAATTLAAEHAGTVVLLGDAITSAEQVRGLIDTLDASAPAGLPPLIAVDEEGGRVARFGRAGVTVRLPSARQQAAMWTPEELRGQAAALGGQMADLGVDWDLAPVLDLTDAPADTVIGDRSYGTDPSVVGAYGTAFAAGLRDAGLVTNGKHFPDHGLTTVDTHRDVASVEVSREAIQQHHLAPYRVAADQLDSIMLSHLRVSSLDPSLPASLSAVAVDFLRDELGWDRALVTDDLSMQAVASVADQPTAALMALQAGVDVLLVGTPDGAAAAHARILSALDDGSLPVERLRQAVRRALALKGIEGAAASCLLGLPPVAEARAALDGDGGVVAVIDGVRRPVPDAQTLARRGATPVRYSDVELASLPLGDPLVSARRFAVGVVAGVGADPLDVAVQRAEQSAGEGHGRAVAVTTPAPIAAALAADLSDGVPVLPVADSARLAAAADRVLAEDGVLTVVGPVPEGVEGAVEAIAVDAPVVGAQQVWDRRGAPVGTVVVADPGVDPTLLLPWLARRDVALLLTPADRLDAGVADRLASHDGTVHTLGLGDAVDAAIRGGREGADGERIPTDPRAQATWLFEVGAAGPAVLAHDGLAHLMAALPLARDGRALPLPTIDGALPGWAEGVVGGWRLPGGATIAGWTAGVDPTPVADLAIPTYWSRR</sequence>
<comment type="catalytic activity">
    <reaction evidence="1">
        <text>Hydrolysis of terminal non-reducing N-acetyl-D-hexosamine residues in N-acetyl-beta-D-hexosaminides.</text>
        <dbReference type="EC" id="3.2.1.52"/>
    </reaction>
</comment>
<evidence type="ECO:0000256" key="2">
    <source>
        <dbReference type="ARBA" id="ARBA00005336"/>
    </source>
</evidence>
<evidence type="ECO:0000256" key="3">
    <source>
        <dbReference type="ARBA" id="ARBA00012663"/>
    </source>
</evidence>
<dbReference type="AlphaFoldDB" id="A0A346Y1G7"/>
<dbReference type="InterPro" id="IPR017853">
    <property type="entry name" value="GH"/>
</dbReference>
<comment type="similarity">
    <text evidence="2">Belongs to the glycosyl hydrolase 3 family.</text>
</comment>
<evidence type="ECO:0000313" key="9">
    <source>
        <dbReference type="Proteomes" id="UP000264006"/>
    </source>
</evidence>
<dbReference type="Pfam" id="PF00933">
    <property type="entry name" value="Glyco_hydro_3"/>
    <property type="match status" value="1"/>
</dbReference>
<gene>
    <name evidence="8" type="ORF">DVS28_a3641</name>
</gene>
<keyword evidence="4" id="KW-0378">Hydrolase</keyword>
<dbReference type="SUPFAM" id="SSF51445">
    <property type="entry name" value="(Trans)glycosidases"/>
    <property type="match status" value="1"/>
</dbReference>
<keyword evidence="9" id="KW-1185">Reference proteome</keyword>
<name>A0A346Y1G7_9ACTN</name>
<dbReference type="KEGG" id="euz:DVS28_a3641"/>
<evidence type="ECO:0000313" key="8">
    <source>
        <dbReference type="EMBL" id="AXV08314.1"/>
    </source>
</evidence>
<keyword evidence="5" id="KW-0326">Glycosidase</keyword>
<dbReference type="GO" id="GO:0005975">
    <property type="term" value="P:carbohydrate metabolic process"/>
    <property type="evidence" value="ECO:0007669"/>
    <property type="project" value="InterPro"/>
</dbReference>
<evidence type="ECO:0000256" key="4">
    <source>
        <dbReference type="ARBA" id="ARBA00022801"/>
    </source>
</evidence>
<dbReference type="GO" id="GO:0004563">
    <property type="term" value="F:beta-N-acetylhexosaminidase activity"/>
    <property type="evidence" value="ECO:0007669"/>
    <property type="project" value="UniProtKB-EC"/>
</dbReference>
<dbReference type="InterPro" id="IPR001764">
    <property type="entry name" value="Glyco_hydro_3_N"/>
</dbReference>
<dbReference type="PANTHER" id="PTHR30480:SF13">
    <property type="entry name" value="BETA-HEXOSAMINIDASE"/>
    <property type="match status" value="1"/>
</dbReference>
<proteinExistence type="inferred from homology"/>
<dbReference type="PANTHER" id="PTHR30480">
    <property type="entry name" value="BETA-HEXOSAMINIDASE-RELATED"/>
    <property type="match status" value="1"/>
</dbReference>
<evidence type="ECO:0000259" key="7">
    <source>
        <dbReference type="Pfam" id="PF00933"/>
    </source>
</evidence>
<protein>
    <recommendedName>
        <fullName evidence="3">beta-N-acetylhexosaminidase</fullName>
        <ecNumber evidence="3">3.2.1.52</ecNumber>
    </recommendedName>
</protein>
<dbReference type="EC" id="3.2.1.52" evidence="3"/>
<dbReference type="InterPro" id="IPR050226">
    <property type="entry name" value="NagZ_Beta-hexosaminidase"/>
</dbReference>
<evidence type="ECO:0000256" key="6">
    <source>
        <dbReference type="SAM" id="SignalP"/>
    </source>
</evidence>
<dbReference type="GO" id="GO:0009254">
    <property type="term" value="P:peptidoglycan turnover"/>
    <property type="evidence" value="ECO:0007669"/>
    <property type="project" value="TreeGrafter"/>
</dbReference>
<evidence type="ECO:0000256" key="5">
    <source>
        <dbReference type="ARBA" id="ARBA00023295"/>
    </source>
</evidence>
<reference evidence="8 9" key="1">
    <citation type="submission" date="2018-09" db="EMBL/GenBank/DDBJ databases">
        <title>Complete genome sequence of Euzebya sp. DY32-46 isolated from seawater of Pacific Ocean.</title>
        <authorList>
            <person name="Xu L."/>
            <person name="Wu Y.-H."/>
            <person name="Xu X.-W."/>
        </authorList>
    </citation>
    <scope>NUCLEOTIDE SEQUENCE [LARGE SCALE GENOMIC DNA]</scope>
    <source>
        <strain evidence="8 9">DY32-46</strain>
    </source>
</reference>
<accession>A0A346Y1G7</accession>
<organism evidence="8 9">
    <name type="scientific">Euzebya pacifica</name>
    <dbReference type="NCBI Taxonomy" id="1608957"/>
    <lineage>
        <taxon>Bacteria</taxon>
        <taxon>Bacillati</taxon>
        <taxon>Actinomycetota</taxon>
        <taxon>Nitriliruptoria</taxon>
        <taxon>Euzebyales</taxon>
    </lineage>
</organism>
<feature type="domain" description="Glycoside hydrolase family 3 N-terminal" evidence="7">
    <location>
        <begin position="49"/>
        <end position="349"/>
    </location>
</feature>
<dbReference type="Proteomes" id="UP000264006">
    <property type="component" value="Chromosome"/>
</dbReference>
<dbReference type="EMBL" id="CP031165">
    <property type="protein sequence ID" value="AXV08314.1"/>
    <property type="molecule type" value="Genomic_DNA"/>
</dbReference>
<keyword evidence="6" id="KW-0732">Signal</keyword>
<feature type="chain" id="PRO_5038590123" description="beta-N-acetylhexosaminidase" evidence="6">
    <location>
        <begin position="23"/>
        <end position="710"/>
    </location>
</feature>